<dbReference type="PANTHER" id="PTHR33365">
    <property type="entry name" value="YALI0B05434P"/>
    <property type="match status" value="1"/>
</dbReference>
<evidence type="ECO:0000256" key="1">
    <source>
        <dbReference type="ARBA" id="ARBA00035112"/>
    </source>
</evidence>
<dbReference type="STRING" id="86259.A0A4Z1P740"/>
<dbReference type="PANTHER" id="PTHR33365:SF14">
    <property type="entry name" value="TAT PATHWAY SIGNAL SEQUENCE"/>
    <property type="match status" value="1"/>
</dbReference>
<keyword evidence="2" id="KW-1133">Transmembrane helix</keyword>
<dbReference type="EMBL" id="SNSC02000004">
    <property type="protein sequence ID" value="TID24973.1"/>
    <property type="molecule type" value="Genomic_DNA"/>
</dbReference>
<keyword evidence="4" id="KW-1185">Reference proteome</keyword>
<dbReference type="GO" id="GO:0043386">
    <property type="term" value="P:mycotoxin biosynthetic process"/>
    <property type="evidence" value="ECO:0007669"/>
    <property type="project" value="InterPro"/>
</dbReference>
<comment type="caution">
    <text evidence="3">The sequence shown here is derived from an EMBL/GenBank/DDBJ whole genome shotgun (WGS) entry which is preliminary data.</text>
</comment>
<dbReference type="Proteomes" id="UP000298493">
    <property type="component" value="Unassembled WGS sequence"/>
</dbReference>
<keyword evidence="2" id="KW-0812">Transmembrane</keyword>
<reference evidence="3 4" key="1">
    <citation type="submission" date="2019-04" db="EMBL/GenBank/DDBJ databases">
        <title>High contiguity whole genome sequence and gene annotation resource for two Venturia nashicola isolates.</title>
        <authorList>
            <person name="Prokchorchik M."/>
            <person name="Won K."/>
            <person name="Lee Y."/>
            <person name="Choi E.D."/>
            <person name="Segonzac C."/>
            <person name="Sohn K.H."/>
        </authorList>
    </citation>
    <scope>NUCLEOTIDE SEQUENCE [LARGE SCALE GENOMIC DNA]</scope>
    <source>
        <strain evidence="3 4">PRI2</strain>
    </source>
</reference>
<feature type="transmembrane region" description="Helical" evidence="2">
    <location>
        <begin position="31"/>
        <end position="50"/>
    </location>
</feature>
<organism evidence="3 4">
    <name type="scientific">Venturia nashicola</name>
    <dbReference type="NCBI Taxonomy" id="86259"/>
    <lineage>
        <taxon>Eukaryota</taxon>
        <taxon>Fungi</taxon>
        <taxon>Dikarya</taxon>
        <taxon>Ascomycota</taxon>
        <taxon>Pezizomycotina</taxon>
        <taxon>Dothideomycetes</taxon>
        <taxon>Pleosporomycetidae</taxon>
        <taxon>Venturiales</taxon>
        <taxon>Venturiaceae</taxon>
        <taxon>Venturia</taxon>
    </lineage>
</organism>
<comment type="similarity">
    <text evidence="1">Belongs to the ustYa family.</text>
</comment>
<sequence>MAEGNYQALPLHDGDHFFHETPPDTSRRRGIVKGLYICAWILSVLLVYFYRAPTPKATSYIHNGFENRTFECGHTVSEAIAAGCKFDPTIFSWLPERCEDRELAAELQSNTTWTVHADLEGKIPLSDSEFTMVHNDIKLHNDWITRNGTLWNDVTPSPFRGPPSPQVDAAWESLWMPNPILISEAEMQQHHLSTKGAVRWPKDTTGKTYIGHMDIFHLMHCLNEVRKGNWFNYYRNNETLDPTYYVHQSHCLDVLRQELMCTGSLNLFRYQWQESQHNPWPDFNVERQCRRWEDIVDWKKSHQMSDEDMRSMSHMSRPDGDYLWPLPPDGQKLKCDRGRSRAQQRGRPNLMRLLHLGDSDCSIYKCHAGGHVPQIAGVEAGAMTSTSWQILQILGVQGNRIEVKVVNAQM</sequence>
<gene>
    <name evidence="3" type="ORF">E6O75_ATG04178</name>
</gene>
<accession>A0A4Z1P740</accession>
<name>A0A4Z1P740_9PEZI</name>
<proteinExistence type="inferred from homology"/>
<protein>
    <recommendedName>
        <fullName evidence="5">Tat pathway signal sequence</fullName>
    </recommendedName>
</protein>
<keyword evidence="2" id="KW-0472">Membrane</keyword>
<evidence type="ECO:0000313" key="3">
    <source>
        <dbReference type="EMBL" id="TID24973.1"/>
    </source>
</evidence>
<evidence type="ECO:0000256" key="2">
    <source>
        <dbReference type="SAM" id="Phobius"/>
    </source>
</evidence>
<dbReference type="Pfam" id="PF11807">
    <property type="entry name" value="UstYa"/>
    <property type="match status" value="1"/>
</dbReference>
<dbReference type="AlphaFoldDB" id="A0A4Z1P740"/>
<dbReference type="InterPro" id="IPR021765">
    <property type="entry name" value="UstYa-like"/>
</dbReference>
<evidence type="ECO:0008006" key="5">
    <source>
        <dbReference type="Google" id="ProtNLM"/>
    </source>
</evidence>
<evidence type="ECO:0000313" key="4">
    <source>
        <dbReference type="Proteomes" id="UP000298493"/>
    </source>
</evidence>